<evidence type="ECO:0000313" key="5">
    <source>
        <dbReference type="Proteomes" id="UP000273307"/>
    </source>
</evidence>
<evidence type="ECO:0000259" key="3">
    <source>
        <dbReference type="Pfam" id="PF00881"/>
    </source>
</evidence>
<keyword evidence="5" id="KW-1185">Reference proteome</keyword>
<dbReference type="SUPFAM" id="SSF55469">
    <property type="entry name" value="FMN-dependent nitroreductase-like"/>
    <property type="match status" value="1"/>
</dbReference>
<protein>
    <submittedName>
        <fullName evidence="4">Malonic semialdehyde reductase RutE</fullName>
        <ecNumber evidence="4">1.-.-.-</ecNumber>
    </submittedName>
</protein>
<dbReference type="PANTHER" id="PTHR43673:SF10">
    <property type="entry name" value="NADH DEHYDROGENASE_NAD(P)H NITROREDUCTASE XCC3605-RELATED"/>
    <property type="match status" value="1"/>
</dbReference>
<dbReference type="Pfam" id="PF00881">
    <property type="entry name" value="Nitroreductase"/>
    <property type="match status" value="1"/>
</dbReference>
<reference evidence="4 5" key="1">
    <citation type="submission" date="2018-09" db="EMBL/GenBank/DDBJ databases">
        <authorList>
            <person name="Tagini F."/>
        </authorList>
    </citation>
    <scope>NUCLEOTIDE SEQUENCE [LARGE SCALE GENOMIC DNA]</scope>
    <source>
        <strain evidence="4 5">MK136</strain>
    </source>
</reference>
<evidence type="ECO:0000256" key="1">
    <source>
        <dbReference type="ARBA" id="ARBA00007118"/>
    </source>
</evidence>
<comment type="similarity">
    <text evidence="1">Belongs to the nitroreductase family.</text>
</comment>
<dbReference type="Proteomes" id="UP000273307">
    <property type="component" value="Unassembled WGS sequence"/>
</dbReference>
<dbReference type="EMBL" id="UPHP01000054">
    <property type="protein sequence ID" value="VBA38127.1"/>
    <property type="molecule type" value="Genomic_DNA"/>
</dbReference>
<sequence length="211" mass="23035">MRRRERPAGQVHGVSRIADTHVPINPIVARRWSPRAFDPRAVVAGDQVVALLEAARWAATWGRRQPVRFFVGIRGDATFTTLAEILKRGNSYAKAASALILVCADQGDDDRTAVYSALDAGAAIAQLSIEAGSRSLVVHPMAGFDVAAAHREFQMPSRVRPLAIVAVGFLGDYAKVDPHIAYRDTAPRLRLPLHEVAFADRWGQAFEPPSH</sequence>
<dbReference type="EC" id="1.-.-.-" evidence="4"/>
<accession>A0A498PYQ6</accession>
<gene>
    <name evidence="4" type="primary">rutE_2</name>
    <name evidence="4" type="ORF">LAUMK136_02283</name>
</gene>
<organism evidence="4 5">
    <name type="scientific">Mycobacterium attenuatum</name>
    <dbReference type="NCBI Taxonomy" id="2341086"/>
    <lineage>
        <taxon>Bacteria</taxon>
        <taxon>Bacillati</taxon>
        <taxon>Actinomycetota</taxon>
        <taxon>Actinomycetes</taxon>
        <taxon>Mycobacteriales</taxon>
        <taxon>Mycobacteriaceae</taxon>
        <taxon>Mycobacterium</taxon>
    </lineage>
</organism>
<dbReference type="Gene3D" id="3.40.109.10">
    <property type="entry name" value="NADH Oxidase"/>
    <property type="match status" value="1"/>
</dbReference>
<evidence type="ECO:0000313" key="4">
    <source>
        <dbReference type="EMBL" id="VBA38127.1"/>
    </source>
</evidence>
<dbReference type="InterPro" id="IPR000415">
    <property type="entry name" value="Nitroreductase-like"/>
</dbReference>
<dbReference type="InterPro" id="IPR029479">
    <property type="entry name" value="Nitroreductase"/>
</dbReference>
<dbReference type="GO" id="GO:0016491">
    <property type="term" value="F:oxidoreductase activity"/>
    <property type="evidence" value="ECO:0007669"/>
    <property type="project" value="UniProtKB-KW"/>
</dbReference>
<dbReference type="AlphaFoldDB" id="A0A498PYQ6"/>
<evidence type="ECO:0000256" key="2">
    <source>
        <dbReference type="ARBA" id="ARBA00023002"/>
    </source>
</evidence>
<name>A0A498PYQ6_9MYCO</name>
<dbReference type="PANTHER" id="PTHR43673">
    <property type="entry name" value="NAD(P)H NITROREDUCTASE YDGI-RELATED"/>
    <property type="match status" value="1"/>
</dbReference>
<feature type="domain" description="Nitroreductase" evidence="3">
    <location>
        <begin position="28"/>
        <end position="99"/>
    </location>
</feature>
<proteinExistence type="inferred from homology"/>
<keyword evidence="2 4" id="KW-0560">Oxidoreductase</keyword>